<evidence type="ECO:0000313" key="1">
    <source>
        <dbReference type="EMBL" id="KAH7987545.1"/>
    </source>
</evidence>
<dbReference type="Proteomes" id="UP000827872">
    <property type="component" value="Linkage Group LG17"/>
</dbReference>
<sequence length="98" mass="10901">MGARAVKTIVFVRRDTREHTVDNLSVKVDALMVEDVWPQTDVPAPMASLDLSVKGLEEGQEGGWAGKFSSPGKKCLLLVRSLVRIQPNVRLRGQIFQR</sequence>
<accession>A0ACB8E5T9</accession>
<comment type="caution">
    <text evidence="1">The sequence shown here is derived from an EMBL/GenBank/DDBJ whole genome shotgun (WGS) entry which is preliminary data.</text>
</comment>
<name>A0ACB8E5T9_9SAUR</name>
<organism evidence="1 2">
    <name type="scientific">Sphaerodactylus townsendi</name>
    <dbReference type="NCBI Taxonomy" id="933632"/>
    <lineage>
        <taxon>Eukaryota</taxon>
        <taxon>Metazoa</taxon>
        <taxon>Chordata</taxon>
        <taxon>Craniata</taxon>
        <taxon>Vertebrata</taxon>
        <taxon>Euteleostomi</taxon>
        <taxon>Lepidosauria</taxon>
        <taxon>Squamata</taxon>
        <taxon>Bifurcata</taxon>
        <taxon>Gekkota</taxon>
        <taxon>Sphaerodactylidae</taxon>
        <taxon>Sphaerodactylus</taxon>
    </lineage>
</organism>
<evidence type="ECO:0000313" key="2">
    <source>
        <dbReference type="Proteomes" id="UP000827872"/>
    </source>
</evidence>
<gene>
    <name evidence="1" type="ORF">K3G42_007280</name>
</gene>
<reference evidence="1" key="1">
    <citation type="submission" date="2021-08" db="EMBL/GenBank/DDBJ databases">
        <title>The first chromosome-level gecko genome reveals the dynamic sex chromosomes of Neotropical dwarf geckos (Sphaerodactylidae: Sphaerodactylus).</title>
        <authorList>
            <person name="Pinto B.J."/>
            <person name="Keating S.E."/>
            <person name="Gamble T."/>
        </authorList>
    </citation>
    <scope>NUCLEOTIDE SEQUENCE</scope>
    <source>
        <strain evidence="1">TG3544</strain>
    </source>
</reference>
<proteinExistence type="predicted"/>
<keyword evidence="2" id="KW-1185">Reference proteome</keyword>
<protein>
    <submittedName>
        <fullName evidence="1">Uncharacterized protein</fullName>
    </submittedName>
</protein>
<dbReference type="EMBL" id="CM037630">
    <property type="protein sequence ID" value="KAH7987545.1"/>
    <property type="molecule type" value="Genomic_DNA"/>
</dbReference>